<evidence type="ECO:0000313" key="9">
    <source>
        <dbReference type="Proteomes" id="UP001302812"/>
    </source>
</evidence>
<dbReference type="PANTHER" id="PTHR15741">
    <property type="entry name" value="BASIC HELIX-LOOP-HELIX ZIP TRANSCRIPTION FACTOR"/>
    <property type="match status" value="1"/>
</dbReference>
<evidence type="ECO:0000256" key="1">
    <source>
        <dbReference type="ARBA" id="ARBA00004123"/>
    </source>
</evidence>
<dbReference type="InterPro" id="IPR052207">
    <property type="entry name" value="Max-like/E-box_TFs"/>
</dbReference>
<dbReference type="GO" id="GO:0046983">
    <property type="term" value="F:protein dimerization activity"/>
    <property type="evidence" value="ECO:0007669"/>
    <property type="project" value="InterPro"/>
</dbReference>
<dbReference type="InterPro" id="IPR011598">
    <property type="entry name" value="bHLH_dom"/>
</dbReference>
<evidence type="ECO:0000259" key="7">
    <source>
        <dbReference type="PROSITE" id="PS50888"/>
    </source>
</evidence>
<evidence type="ECO:0000256" key="6">
    <source>
        <dbReference type="SAM" id="MobiDB-lite"/>
    </source>
</evidence>
<dbReference type="AlphaFoldDB" id="A0AAN6TB91"/>
<accession>A0AAN6TB91</accession>
<dbReference type="Pfam" id="PF23181">
    <property type="entry name" value="bHLH_INO4"/>
    <property type="match status" value="1"/>
</dbReference>
<dbReference type="PANTHER" id="PTHR15741:SF27">
    <property type="entry name" value="TRANSCRIPTION FACTOR AP-4"/>
    <property type="match status" value="1"/>
</dbReference>
<name>A0AAN6TB91_9PEZI</name>
<evidence type="ECO:0000256" key="2">
    <source>
        <dbReference type="ARBA" id="ARBA00023015"/>
    </source>
</evidence>
<reference evidence="8" key="2">
    <citation type="submission" date="2023-05" db="EMBL/GenBank/DDBJ databases">
        <authorList>
            <consortium name="Lawrence Berkeley National Laboratory"/>
            <person name="Steindorff A."/>
            <person name="Hensen N."/>
            <person name="Bonometti L."/>
            <person name="Westerberg I."/>
            <person name="Brannstrom I.O."/>
            <person name="Guillou S."/>
            <person name="Cros-Aarteil S."/>
            <person name="Calhoun S."/>
            <person name="Haridas S."/>
            <person name="Kuo A."/>
            <person name="Mondo S."/>
            <person name="Pangilinan J."/>
            <person name="Riley R."/>
            <person name="Labutti K."/>
            <person name="Andreopoulos B."/>
            <person name="Lipzen A."/>
            <person name="Chen C."/>
            <person name="Yanf M."/>
            <person name="Daum C."/>
            <person name="Ng V."/>
            <person name="Clum A."/>
            <person name="Ohm R."/>
            <person name="Martin F."/>
            <person name="Silar P."/>
            <person name="Natvig D."/>
            <person name="Lalanne C."/>
            <person name="Gautier V."/>
            <person name="Ament-Velasquez S.L."/>
            <person name="Kruys A."/>
            <person name="Hutchinson M.I."/>
            <person name="Powell A.J."/>
            <person name="Barry K."/>
            <person name="Miller A.N."/>
            <person name="Grigoriev I.V."/>
            <person name="Debuchy R."/>
            <person name="Gladieux P."/>
            <person name="Thoren M.H."/>
            <person name="Johannesson H."/>
        </authorList>
    </citation>
    <scope>NUCLEOTIDE SEQUENCE</scope>
    <source>
        <strain evidence="8">CBS 508.74</strain>
    </source>
</reference>
<keyword evidence="2" id="KW-0805">Transcription regulation</keyword>
<protein>
    <recommendedName>
        <fullName evidence="7">BHLH domain-containing protein</fullName>
    </recommendedName>
</protein>
<dbReference type="EMBL" id="MU853347">
    <property type="protein sequence ID" value="KAK4111177.1"/>
    <property type="molecule type" value="Genomic_DNA"/>
</dbReference>
<dbReference type="InterPro" id="IPR057072">
    <property type="entry name" value="bHLH_INO4"/>
</dbReference>
<gene>
    <name evidence="8" type="ORF">N656DRAFT_681887</name>
</gene>
<evidence type="ECO:0000313" key="8">
    <source>
        <dbReference type="EMBL" id="KAK4111177.1"/>
    </source>
</evidence>
<proteinExistence type="predicted"/>
<organism evidence="8 9">
    <name type="scientific">Canariomyces notabilis</name>
    <dbReference type="NCBI Taxonomy" id="2074819"/>
    <lineage>
        <taxon>Eukaryota</taxon>
        <taxon>Fungi</taxon>
        <taxon>Dikarya</taxon>
        <taxon>Ascomycota</taxon>
        <taxon>Pezizomycotina</taxon>
        <taxon>Sordariomycetes</taxon>
        <taxon>Sordariomycetidae</taxon>
        <taxon>Sordariales</taxon>
        <taxon>Chaetomiaceae</taxon>
        <taxon>Canariomyces</taxon>
    </lineage>
</organism>
<dbReference type="Proteomes" id="UP001302812">
    <property type="component" value="Unassembled WGS sequence"/>
</dbReference>
<feature type="non-terminal residue" evidence="8">
    <location>
        <position position="1"/>
    </location>
</feature>
<feature type="non-terminal residue" evidence="8">
    <location>
        <position position="81"/>
    </location>
</feature>
<dbReference type="GO" id="GO:0005634">
    <property type="term" value="C:nucleus"/>
    <property type="evidence" value="ECO:0007669"/>
    <property type="project" value="UniProtKB-SubCell"/>
</dbReference>
<keyword evidence="9" id="KW-1185">Reference proteome</keyword>
<feature type="region of interest" description="Disordered" evidence="6">
    <location>
        <begin position="1"/>
        <end position="32"/>
    </location>
</feature>
<dbReference type="InterPro" id="IPR036638">
    <property type="entry name" value="HLH_DNA-bd_sf"/>
</dbReference>
<comment type="caution">
    <text evidence="8">The sequence shown here is derived from an EMBL/GenBank/DDBJ whole genome shotgun (WGS) entry which is preliminary data.</text>
</comment>
<feature type="domain" description="BHLH" evidence="7">
    <location>
        <begin position="20"/>
        <end position="71"/>
    </location>
</feature>
<dbReference type="GO" id="GO:0000978">
    <property type="term" value="F:RNA polymerase II cis-regulatory region sequence-specific DNA binding"/>
    <property type="evidence" value="ECO:0007669"/>
    <property type="project" value="TreeGrafter"/>
</dbReference>
<dbReference type="GO" id="GO:0000981">
    <property type="term" value="F:DNA-binding transcription factor activity, RNA polymerase II-specific"/>
    <property type="evidence" value="ECO:0007669"/>
    <property type="project" value="TreeGrafter"/>
</dbReference>
<dbReference type="PROSITE" id="PS50888">
    <property type="entry name" value="BHLH"/>
    <property type="match status" value="1"/>
</dbReference>
<feature type="compositionally biased region" description="Basic and acidic residues" evidence="6">
    <location>
        <begin position="16"/>
        <end position="32"/>
    </location>
</feature>
<dbReference type="SUPFAM" id="SSF47459">
    <property type="entry name" value="HLH, helix-loop-helix DNA-binding domain"/>
    <property type="match status" value="1"/>
</dbReference>
<sequence>SASSGSGGAKQPRANLTDEQKRENHIRSEQKRRDLIKDHFNDLGAIVPALKSGGYSKAVMLNLSADWLVEVMAGNQRLMES</sequence>
<evidence type="ECO:0000256" key="4">
    <source>
        <dbReference type="ARBA" id="ARBA00023163"/>
    </source>
</evidence>
<keyword evidence="5" id="KW-0539">Nucleus</keyword>
<keyword evidence="3" id="KW-0238">DNA-binding</keyword>
<keyword evidence="4" id="KW-0804">Transcription</keyword>
<comment type="subcellular location">
    <subcellularLocation>
        <location evidence="1">Nucleus</location>
    </subcellularLocation>
</comment>
<reference evidence="8" key="1">
    <citation type="journal article" date="2023" name="Mol. Phylogenet. Evol.">
        <title>Genome-scale phylogeny and comparative genomics of the fungal order Sordariales.</title>
        <authorList>
            <person name="Hensen N."/>
            <person name="Bonometti L."/>
            <person name="Westerberg I."/>
            <person name="Brannstrom I.O."/>
            <person name="Guillou S."/>
            <person name="Cros-Aarteil S."/>
            <person name="Calhoun S."/>
            <person name="Haridas S."/>
            <person name="Kuo A."/>
            <person name="Mondo S."/>
            <person name="Pangilinan J."/>
            <person name="Riley R."/>
            <person name="LaButti K."/>
            <person name="Andreopoulos B."/>
            <person name="Lipzen A."/>
            <person name="Chen C."/>
            <person name="Yan M."/>
            <person name="Daum C."/>
            <person name="Ng V."/>
            <person name="Clum A."/>
            <person name="Steindorff A."/>
            <person name="Ohm R.A."/>
            <person name="Martin F."/>
            <person name="Silar P."/>
            <person name="Natvig D.O."/>
            <person name="Lalanne C."/>
            <person name="Gautier V."/>
            <person name="Ament-Velasquez S.L."/>
            <person name="Kruys A."/>
            <person name="Hutchinson M.I."/>
            <person name="Powell A.J."/>
            <person name="Barry K."/>
            <person name="Miller A.N."/>
            <person name="Grigoriev I.V."/>
            <person name="Debuchy R."/>
            <person name="Gladieux P."/>
            <person name="Hiltunen Thoren M."/>
            <person name="Johannesson H."/>
        </authorList>
    </citation>
    <scope>NUCLEOTIDE SEQUENCE</scope>
    <source>
        <strain evidence="8">CBS 508.74</strain>
    </source>
</reference>
<dbReference type="GeneID" id="89934691"/>
<evidence type="ECO:0000256" key="3">
    <source>
        <dbReference type="ARBA" id="ARBA00023125"/>
    </source>
</evidence>
<dbReference type="RefSeq" id="XP_064668747.1">
    <property type="nucleotide sequence ID" value="XM_064810566.1"/>
</dbReference>
<evidence type="ECO:0000256" key="5">
    <source>
        <dbReference type="ARBA" id="ARBA00023242"/>
    </source>
</evidence>
<dbReference type="Gene3D" id="4.10.280.10">
    <property type="entry name" value="Helix-loop-helix DNA-binding domain"/>
    <property type="match status" value="1"/>
</dbReference>